<dbReference type="Gene3D" id="3.40.630.10">
    <property type="entry name" value="Zn peptidases"/>
    <property type="match status" value="1"/>
</dbReference>
<accession>A0ABV2VA97</accession>
<reference evidence="1 2" key="1">
    <citation type="submission" date="2024-06" db="EMBL/GenBank/DDBJ databases">
        <title>The Natural Products Discovery Center: Release of the First 8490 Sequenced Strains for Exploring Actinobacteria Biosynthetic Diversity.</title>
        <authorList>
            <person name="Kalkreuter E."/>
            <person name="Kautsar S.A."/>
            <person name="Yang D."/>
            <person name="Bader C.D."/>
            <person name="Teijaro C.N."/>
            <person name="Fluegel L."/>
            <person name="Davis C.M."/>
            <person name="Simpson J.R."/>
            <person name="Lauterbach L."/>
            <person name="Steele A.D."/>
            <person name="Gui C."/>
            <person name="Meng S."/>
            <person name="Li G."/>
            <person name="Viehrig K."/>
            <person name="Ye F."/>
            <person name="Su P."/>
            <person name="Kiefer A.F."/>
            <person name="Nichols A."/>
            <person name="Cepeda A.J."/>
            <person name="Yan W."/>
            <person name="Fan B."/>
            <person name="Jiang Y."/>
            <person name="Adhikari A."/>
            <person name="Zheng C.-J."/>
            <person name="Schuster L."/>
            <person name="Cowan T.M."/>
            <person name="Smanski M.J."/>
            <person name="Chevrette M.G."/>
            <person name="De Carvalho L.P.S."/>
            <person name="Shen B."/>
        </authorList>
    </citation>
    <scope>NUCLEOTIDE SEQUENCE [LARGE SCALE GENOMIC DNA]</scope>
    <source>
        <strain evidence="1 2">NPDC006434</strain>
    </source>
</reference>
<dbReference type="EMBL" id="JBEXPZ010000083">
    <property type="protein sequence ID" value="MET9850749.1"/>
    <property type="molecule type" value="Genomic_DNA"/>
</dbReference>
<dbReference type="Proteomes" id="UP001550210">
    <property type="component" value="Unassembled WGS sequence"/>
</dbReference>
<feature type="non-terminal residue" evidence="1">
    <location>
        <position position="1"/>
    </location>
</feature>
<protein>
    <submittedName>
        <fullName evidence="1">Ethanolamine utilization protein EutE</fullName>
    </submittedName>
</protein>
<gene>
    <name evidence="1" type="ORF">ABZZ21_40620</name>
</gene>
<evidence type="ECO:0000313" key="2">
    <source>
        <dbReference type="Proteomes" id="UP001550210"/>
    </source>
</evidence>
<comment type="caution">
    <text evidence="1">The sequence shown here is derived from an EMBL/GenBank/DDBJ whole genome shotgun (WGS) entry which is preliminary data.</text>
</comment>
<keyword evidence="2" id="KW-1185">Reference proteome</keyword>
<sequence length="60" mass="6232">PDAVTGDDVTEGQTIGRIIDPVDGTEHKVTAVSSGTIIYHMNGLTVRPGTHLAAIAIPHD</sequence>
<evidence type="ECO:0000313" key="1">
    <source>
        <dbReference type="EMBL" id="MET9850749.1"/>
    </source>
</evidence>
<proteinExistence type="predicted"/>
<organism evidence="1 2">
    <name type="scientific">Streptomyces ossamyceticus</name>
    <dbReference type="NCBI Taxonomy" id="249581"/>
    <lineage>
        <taxon>Bacteria</taxon>
        <taxon>Bacillati</taxon>
        <taxon>Actinomycetota</taxon>
        <taxon>Actinomycetes</taxon>
        <taxon>Kitasatosporales</taxon>
        <taxon>Streptomycetaceae</taxon>
        <taxon>Streptomyces</taxon>
    </lineage>
</organism>
<name>A0ABV2VA97_9ACTN</name>